<accession>A0ACC1X7I0</accession>
<dbReference type="EMBL" id="CM051404">
    <property type="protein sequence ID" value="KAJ4706654.1"/>
    <property type="molecule type" value="Genomic_DNA"/>
</dbReference>
<reference evidence="1 2" key="1">
    <citation type="journal article" date="2023" name="Science">
        <title>Complex scaffold remodeling in plant triterpene biosynthesis.</title>
        <authorList>
            <person name="De La Pena R."/>
            <person name="Hodgson H."/>
            <person name="Liu J.C."/>
            <person name="Stephenson M.J."/>
            <person name="Martin A.C."/>
            <person name="Owen C."/>
            <person name="Harkess A."/>
            <person name="Leebens-Mack J."/>
            <person name="Jimenez L.E."/>
            <person name="Osbourn A."/>
            <person name="Sattely E.S."/>
        </authorList>
    </citation>
    <scope>NUCLEOTIDE SEQUENCE [LARGE SCALE GENOMIC DNA]</scope>
    <source>
        <strain evidence="2">cv. JPN11</strain>
        <tissue evidence="1">Leaf</tissue>
    </source>
</reference>
<proteinExistence type="predicted"/>
<keyword evidence="2" id="KW-1185">Reference proteome</keyword>
<sequence length="234" mass="28033">MEKVVSPNRKDWSKRLDDALWAYRTAFKTPLGMSPYRLVFGKAYHLPVELEYRAYWALRTLNIDLQLAGEERMLQLNELEEMCLFSYENDKLYKEKTKRWHDKHIQPRVFEEGQRVLLFNSRLKIFPGKLNSIWSGPFMLIKVYPYGAVDLRDEQSEREFKRLDKQDTQHALLCDRLHKFWEYSHQRDQAIKRALQRNFTKPIPPFLDFPMDILGPWIATASPEDMPFEEESDN</sequence>
<organism evidence="1 2">
    <name type="scientific">Melia azedarach</name>
    <name type="common">Chinaberry tree</name>
    <dbReference type="NCBI Taxonomy" id="155640"/>
    <lineage>
        <taxon>Eukaryota</taxon>
        <taxon>Viridiplantae</taxon>
        <taxon>Streptophyta</taxon>
        <taxon>Embryophyta</taxon>
        <taxon>Tracheophyta</taxon>
        <taxon>Spermatophyta</taxon>
        <taxon>Magnoliopsida</taxon>
        <taxon>eudicotyledons</taxon>
        <taxon>Gunneridae</taxon>
        <taxon>Pentapetalae</taxon>
        <taxon>rosids</taxon>
        <taxon>malvids</taxon>
        <taxon>Sapindales</taxon>
        <taxon>Meliaceae</taxon>
        <taxon>Melia</taxon>
    </lineage>
</organism>
<name>A0ACC1X7I0_MELAZ</name>
<gene>
    <name evidence="1" type="ORF">OWV82_020282</name>
</gene>
<dbReference type="Proteomes" id="UP001164539">
    <property type="component" value="Chromosome 11"/>
</dbReference>
<evidence type="ECO:0000313" key="1">
    <source>
        <dbReference type="EMBL" id="KAJ4706654.1"/>
    </source>
</evidence>
<protein>
    <submittedName>
        <fullName evidence="1">Pol polyprotein</fullName>
    </submittedName>
</protein>
<comment type="caution">
    <text evidence="1">The sequence shown here is derived from an EMBL/GenBank/DDBJ whole genome shotgun (WGS) entry which is preliminary data.</text>
</comment>
<evidence type="ECO:0000313" key="2">
    <source>
        <dbReference type="Proteomes" id="UP001164539"/>
    </source>
</evidence>